<protein>
    <submittedName>
        <fullName evidence="1">GAF domain-containing protein</fullName>
    </submittedName>
</protein>
<evidence type="ECO:0000313" key="2">
    <source>
        <dbReference type="Proteomes" id="UP001329313"/>
    </source>
</evidence>
<keyword evidence="2" id="KW-1185">Reference proteome</keyword>
<evidence type="ECO:0000313" key="1">
    <source>
        <dbReference type="EMBL" id="WOQ69423.1"/>
    </source>
</evidence>
<dbReference type="SUPFAM" id="SSF55781">
    <property type="entry name" value="GAF domain-like"/>
    <property type="match status" value="1"/>
</dbReference>
<dbReference type="InterPro" id="IPR029016">
    <property type="entry name" value="GAF-like_dom_sf"/>
</dbReference>
<proteinExistence type="predicted"/>
<dbReference type="RefSeq" id="WP_330170547.1">
    <property type="nucleotide sequence ID" value="NZ_CP137080.1"/>
</dbReference>
<gene>
    <name evidence="1" type="ORF">RYJ27_12080</name>
</gene>
<dbReference type="Gene3D" id="3.30.450.40">
    <property type="match status" value="1"/>
</dbReference>
<organism evidence="1 2">
    <name type="scientific">Microbacterium limosum</name>
    <dbReference type="NCBI Taxonomy" id="3079935"/>
    <lineage>
        <taxon>Bacteria</taxon>
        <taxon>Bacillati</taxon>
        <taxon>Actinomycetota</taxon>
        <taxon>Actinomycetes</taxon>
        <taxon>Micrococcales</taxon>
        <taxon>Microbacteriaceae</taxon>
        <taxon>Microbacterium</taxon>
    </lineage>
</organism>
<accession>A0AAU0MFT0</accession>
<dbReference type="AlphaFoldDB" id="A0AAU0MFT0"/>
<dbReference type="Proteomes" id="UP001329313">
    <property type="component" value="Chromosome"/>
</dbReference>
<sequence>MSSLSLPQAAESATRRLGSILVTVTVLTPDGTEVSRVYTTHPEVYAVGGRKRLDPTQTSPIWLEQVVAGQRPFLGADRDSVREFFFDWATIESLGCGAIVNTPVVHAGETIGSINFLGPDGSLDEDSVAIAQEITAAATDAVARARSEAFPEVAR</sequence>
<reference evidence="1 2" key="1">
    <citation type="submission" date="2023-10" db="EMBL/GenBank/DDBJ databases">
        <title>Y20.</title>
        <authorList>
            <person name="Zhang G."/>
            <person name="Ding Y."/>
        </authorList>
    </citation>
    <scope>NUCLEOTIDE SEQUENCE [LARGE SCALE GENOMIC DNA]</scope>
    <source>
        <strain evidence="1 2">Y20</strain>
    </source>
</reference>
<dbReference type="KEGG" id="mliy:RYJ27_12080"/>
<name>A0AAU0MFT0_9MICO</name>
<dbReference type="EMBL" id="CP137080">
    <property type="protein sequence ID" value="WOQ69423.1"/>
    <property type="molecule type" value="Genomic_DNA"/>
</dbReference>